<sequence>MKKIASKEPSGKAGVQPVCGGQARRGEWPIMIHLEISQHAVVEVSYL</sequence>
<dbReference type="EMBL" id="ABYJ02000254">
    <property type="protein sequence ID" value="EEU99005.1"/>
    <property type="molecule type" value="Genomic_DNA"/>
</dbReference>
<proteinExistence type="predicted"/>
<protein>
    <submittedName>
        <fullName evidence="1">Uncharacterized protein</fullName>
    </submittedName>
</protein>
<name>C7GGS1_9FIRM</name>
<dbReference type="AlphaFoldDB" id="C7GGS1"/>
<accession>C7GGS1</accession>
<evidence type="ECO:0000313" key="2">
    <source>
        <dbReference type="Proteomes" id="UP000004828"/>
    </source>
</evidence>
<reference evidence="1 2" key="1">
    <citation type="submission" date="2009-08" db="EMBL/GenBank/DDBJ databases">
        <authorList>
            <person name="Weinstock G."/>
            <person name="Sodergren E."/>
            <person name="Clifton S."/>
            <person name="Fulton L."/>
            <person name="Fulton B."/>
            <person name="Courtney L."/>
            <person name="Fronick C."/>
            <person name="Harrison M."/>
            <person name="Strong C."/>
            <person name="Farmer C."/>
            <person name="Delahaunty K."/>
            <person name="Markovic C."/>
            <person name="Hall O."/>
            <person name="Minx P."/>
            <person name="Tomlinson C."/>
            <person name="Mitreva M."/>
            <person name="Nelson J."/>
            <person name="Hou S."/>
            <person name="Wollam A."/>
            <person name="Pepin K.H."/>
            <person name="Johnson M."/>
            <person name="Bhonagiri V."/>
            <person name="Nash W.E."/>
            <person name="Warren W."/>
            <person name="Chinwalla A."/>
            <person name="Mardis E.R."/>
            <person name="Wilson R.K."/>
        </authorList>
    </citation>
    <scope>NUCLEOTIDE SEQUENCE [LARGE SCALE GENOMIC DNA]</scope>
    <source>
        <strain evidence="1 2">L1-82</strain>
    </source>
</reference>
<dbReference type="Proteomes" id="UP000004828">
    <property type="component" value="Unassembled WGS sequence"/>
</dbReference>
<gene>
    <name evidence="1" type="ORF">ROSINTL182_09142</name>
</gene>
<evidence type="ECO:0000313" key="1">
    <source>
        <dbReference type="EMBL" id="EEU99005.1"/>
    </source>
</evidence>
<organism evidence="1 2">
    <name type="scientific">Roseburia intestinalis L1-82</name>
    <dbReference type="NCBI Taxonomy" id="536231"/>
    <lineage>
        <taxon>Bacteria</taxon>
        <taxon>Bacillati</taxon>
        <taxon>Bacillota</taxon>
        <taxon>Clostridia</taxon>
        <taxon>Lachnospirales</taxon>
        <taxon>Lachnospiraceae</taxon>
        <taxon>Roseburia</taxon>
    </lineage>
</organism>
<comment type="caution">
    <text evidence="1">The sequence shown here is derived from an EMBL/GenBank/DDBJ whole genome shotgun (WGS) entry which is preliminary data.</text>
</comment>
<dbReference type="HOGENOM" id="CLU_3172753_0_0_9"/>